<feature type="region of interest" description="Disordered" evidence="1">
    <location>
        <begin position="426"/>
        <end position="449"/>
    </location>
</feature>
<comment type="caution">
    <text evidence="3">The sequence shown here is derived from an EMBL/GenBank/DDBJ whole genome shotgun (WGS) entry which is preliminary data.</text>
</comment>
<evidence type="ECO:0000313" key="3">
    <source>
        <dbReference type="EMBL" id="MBF5059804.1"/>
    </source>
</evidence>
<name>A0ABS0B093_9BACT</name>
<proteinExistence type="predicted"/>
<gene>
    <name evidence="3" type="ORF">NEPTK9_001323</name>
</gene>
<evidence type="ECO:0000256" key="2">
    <source>
        <dbReference type="SAM" id="Phobius"/>
    </source>
</evidence>
<evidence type="ECO:0008006" key="5">
    <source>
        <dbReference type="Google" id="ProtNLM"/>
    </source>
</evidence>
<dbReference type="EMBL" id="JAAEJV010000041">
    <property type="protein sequence ID" value="MBF5059804.1"/>
    <property type="molecule type" value="Genomic_DNA"/>
</dbReference>
<dbReference type="Proteomes" id="UP001194714">
    <property type="component" value="Unassembled WGS sequence"/>
</dbReference>
<reference evidence="3 4" key="1">
    <citation type="submission" date="2020-01" db="EMBL/GenBank/DDBJ databases">
        <title>Draft genome sequence of Cand. Neptunochlamydia vexilliferae K9.</title>
        <authorList>
            <person name="Schulz F."/>
            <person name="Koestlbacher S."/>
            <person name="Wascher F."/>
            <person name="Pizzetti I."/>
            <person name="Horn M."/>
        </authorList>
    </citation>
    <scope>NUCLEOTIDE SEQUENCE [LARGE SCALE GENOMIC DNA]</scope>
    <source>
        <strain evidence="3 4">K9</strain>
    </source>
</reference>
<protein>
    <recommendedName>
        <fullName evidence="5">Pre-toxin TG domain-containing protein</fullName>
    </recommendedName>
</protein>
<organism evidence="3 4">
    <name type="scientific">Candidatus Neptunichlamydia vexilliferae</name>
    <dbReference type="NCBI Taxonomy" id="1651774"/>
    <lineage>
        <taxon>Bacteria</taxon>
        <taxon>Pseudomonadati</taxon>
        <taxon>Chlamydiota</taxon>
        <taxon>Chlamydiia</taxon>
        <taxon>Parachlamydiales</taxon>
        <taxon>Simkaniaceae</taxon>
        <taxon>Candidatus Neptunichlamydia</taxon>
    </lineage>
</organism>
<accession>A0ABS0B093</accession>
<feature type="transmembrane region" description="Helical" evidence="2">
    <location>
        <begin position="188"/>
        <end position="208"/>
    </location>
</feature>
<keyword evidence="4" id="KW-1185">Reference proteome</keyword>
<feature type="compositionally biased region" description="Polar residues" evidence="1">
    <location>
        <begin position="440"/>
        <end position="449"/>
    </location>
</feature>
<sequence length="516" mass="56027">MRFVNHRIRELGLVENSLAFQKTINHTQHFSTLGAHMKIFRFLLTLCIPAIFLNSPVEACSPLRLWEEKESIWDFLSYENLSYDSVLALIDTIENGKGSEIWEINEVISFITFLARNGIVEGDIAAKEELEQDIADLLEDESFTYWEGEQWSVKPAVYSGEKPHLMTCGWLSKKWKKTKRFVKKHKKAIIVAAVVVVVATVVIVATGGSGTGPAVAGAAGAIGAANGFERPRVNKPGEVGYEAKKEPIAKNPPVEETVKKHIFAVKETLTDELPNAAMNIPLTEEGTFWKEAVDRKKNTVSWIAHDAIKETGKLIGAPEETTYNYHEKIDGILGTDFSSQFSPEVLAKQPDIIRGEVPIPIGGIVGASGRVAAAARAAGIIGGAAAIGNALTQPTHVMSPTQDISIEMLAEAGKVRDRGGLTKAGRALQKHGARPDTVFPNPSGSVSETNAHGQEVLESILNHPDKKVVSNNLARHGNVIEVHAPGIGGVRYNEGRTPAKSKSYPCQPGKCTERIN</sequence>
<evidence type="ECO:0000256" key="1">
    <source>
        <dbReference type="SAM" id="MobiDB-lite"/>
    </source>
</evidence>
<keyword evidence="2" id="KW-0812">Transmembrane</keyword>
<keyword evidence="2" id="KW-0472">Membrane</keyword>
<keyword evidence="2" id="KW-1133">Transmembrane helix</keyword>
<evidence type="ECO:0000313" key="4">
    <source>
        <dbReference type="Proteomes" id="UP001194714"/>
    </source>
</evidence>